<feature type="signal peptide" evidence="1">
    <location>
        <begin position="1"/>
        <end position="42"/>
    </location>
</feature>
<dbReference type="PANTHER" id="PTHR21666:SF270">
    <property type="entry name" value="MUREIN HYDROLASE ACTIVATOR ENVC"/>
    <property type="match status" value="1"/>
</dbReference>
<dbReference type="InterPro" id="IPR016047">
    <property type="entry name" value="M23ase_b-sheet_dom"/>
</dbReference>
<dbReference type="RefSeq" id="WP_395115571.1">
    <property type="nucleotide sequence ID" value="NZ_JBIMSN010000154.1"/>
</dbReference>
<dbReference type="EMBL" id="JBIMSN010000154">
    <property type="protein sequence ID" value="MFH5232620.1"/>
    <property type="molecule type" value="Genomic_DNA"/>
</dbReference>
<feature type="chain" id="PRO_5045033743" evidence="1">
    <location>
        <begin position="43"/>
        <end position="224"/>
    </location>
</feature>
<feature type="domain" description="M23ase beta-sheet core" evidence="2">
    <location>
        <begin position="112"/>
        <end position="203"/>
    </location>
</feature>
<dbReference type="SUPFAM" id="SSF51261">
    <property type="entry name" value="Duplicated hybrid motif"/>
    <property type="match status" value="1"/>
</dbReference>
<dbReference type="EC" id="3.4.24.-" evidence="5"/>
<keyword evidence="8" id="KW-1185">Reference proteome</keyword>
<dbReference type="Gene3D" id="2.70.70.10">
    <property type="entry name" value="Glucose Permease (Domain IIA)"/>
    <property type="match status" value="1"/>
</dbReference>
<gene>
    <name evidence="5" type="ORF">ACHIPV_11425</name>
    <name evidence="3" type="ORF">ACHIPZ_17015</name>
    <name evidence="4" type="ORF">ACHIRB_29240</name>
</gene>
<reference evidence="6 7" key="1">
    <citation type="submission" date="2024-10" db="EMBL/GenBank/DDBJ databases">
        <authorList>
            <person name="Riesco R."/>
        </authorList>
    </citation>
    <scope>NUCLEOTIDE SEQUENCE [LARGE SCALE GENOMIC DNA]</scope>
    <source>
        <strain evidence="5 7">NCIMB 15448</strain>
        <strain evidence="3 6">NCIMB 15449</strain>
        <strain evidence="4 8">NCIMB 15450</strain>
    </source>
</reference>
<proteinExistence type="predicted"/>
<dbReference type="EMBL" id="JBIMSO010000058">
    <property type="protein sequence ID" value="MFH5209883.1"/>
    <property type="molecule type" value="Genomic_DNA"/>
</dbReference>
<protein>
    <submittedName>
        <fullName evidence="5">M23 family metallopeptidase</fullName>
        <ecNumber evidence="5">3.4.24.-</ecNumber>
    </submittedName>
</protein>
<evidence type="ECO:0000259" key="2">
    <source>
        <dbReference type="Pfam" id="PF01551"/>
    </source>
</evidence>
<organism evidence="5 7">
    <name type="scientific">Antrihabitans spumae</name>
    <dbReference type="NCBI Taxonomy" id="3373370"/>
    <lineage>
        <taxon>Bacteria</taxon>
        <taxon>Bacillati</taxon>
        <taxon>Actinomycetota</taxon>
        <taxon>Actinomycetes</taxon>
        <taxon>Mycobacteriales</taxon>
        <taxon>Nocardiaceae</taxon>
        <taxon>Antrihabitans</taxon>
    </lineage>
</organism>
<dbReference type="CDD" id="cd12797">
    <property type="entry name" value="M23_peptidase"/>
    <property type="match status" value="1"/>
</dbReference>
<dbReference type="GO" id="GO:0016787">
    <property type="term" value="F:hydrolase activity"/>
    <property type="evidence" value="ECO:0007669"/>
    <property type="project" value="UniProtKB-KW"/>
</dbReference>
<name>A0ABW7KM27_9NOCA</name>
<accession>A0ABW7KM27</accession>
<evidence type="ECO:0000313" key="4">
    <source>
        <dbReference type="EMBL" id="MFH5232620.1"/>
    </source>
</evidence>
<evidence type="ECO:0000313" key="8">
    <source>
        <dbReference type="Proteomes" id="UP001609219"/>
    </source>
</evidence>
<dbReference type="Pfam" id="PF01551">
    <property type="entry name" value="Peptidase_M23"/>
    <property type="match status" value="1"/>
</dbReference>
<evidence type="ECO:0000313" key="7">
    <source>
        <dbReference type="Proteomes" id="UP001609176"/>
    </source>
</evidence>
<dbReference type="InterPro" id="IPR050570">
    <property type="entry name" value="Cell_wall_metabolism_enzyme"/>
</dbReference>
<dbReference type="PANTHER" id="PTHR21666">
    <property type="entry name" value="PEPTIDASE-RELATED"/>
    <property type="match status" value="1"/>
</dbReference>
<evidence type="ECO:0000313" key="6">
    <source>
        <dbReference type="Proteomes" id="UP001609175"/>
    </source>
</evidence>
<evidence type="ECO:0000313" key="5">
    <source>
        <dbReference type="EMBL" id="MFH5242489.1"/>
    </source>
</evidence>
<keyword evidence="5" id="KW-0378">Hydrolase</keyword>
<dbReference type="Proteomes" id="UP001609219">
    <property type="component" value="Unassembled WGS sequence"/>
</dbReference>
<evidence type="ECO:0000313" key="3">
    <source>
        <dbReference type="EMBL" id="MFH5209883.1"/>
    </source>
</evidence>
<evidence type="ECO:0000256" key="1">
    <source>
        <dbReference type="SAM" id="SignalP"/>
    </source>
</evidence>
<comment type="caution">
    <text evidence="5">The sequence shown here is derived from an EMBL/GenBank/DDBJ whole genome shotgun (WGS) entry which is preliminary data.</text>
</comment>
<dbReference type="EMBL" id="JBIMSP010000014">
    <property type="protein sequence ID" value="MFH5242489.1"/>
    <property type="molecule type" value="Genomic_DNA"/>
</dbReference>
<keyword evidence="1" id="KW-0732">Signal</keyword>
<sequence length="224" mass="23366">MFETVSLPNRPNRAARRNSKAGRFIAATVAAGTLLGASSAAAMPSGTEQGDQNAAVDEQAIRADHADWIAAQTQRVDEALRVAREAEAHRPRSAVPVVGLLTSLFGPRWGTLHGGIDIANAIGTPIVSVTDGVVIEAGPASGFGMWVRVQQDDGTIAVYGHVNEAKVVAGQHVRAGELIATVGNRGQSTGPHLHFEVWAPDGAKLEPLGWLVSRGIQLAGPIAQ</sequence>
<dbReference type="InterPro" id="IPR011055">
    <property type="entry name" value="Dup_hybrid_motif"/>
</dbReference>
<dbReference type="Proteomes" id="UP001609176">
    <property type="component" value="Unassembled WGS sequence"/>
</dbReference>
<dbReference type="Proteomes" id="UP001609175">
    <property type="component" value="Unassembled WGS sequence"/>
</dbReference>